<proteinExistence type="inferred from homology"/>
<dbReference type="Proteomes" id="UP000772812">
    <property type="component" value="Unassembled WGS sequence"/>
</dbReference>
<dbReference type="Pfam" id="PF02272">
    <property type="entry name" value="DHHA1"/>
    <property type="match status" value="1"/>
</dbReference>
<dbReference type="InterPro" id="IPR041122">
    <property type="entry name" value="RecJ_OB"/>
</dbReference>
<dbReference type="PANTHER" id="PTHR30255:SF2">
    <property type="entry name" value="SINGLE-STRANDED-DNA-SPECIFIC EXONUCLEASE RECJ"/>
    <property type="match status" value="1"/>
</dbReference>
<dbReference type="Pfam" id="PF01368">
    <property type="entry name" value="DHH"/>
    <property type="match status" value="1"/>
</dbReference>
<evidence type="ECO:0000259" key="6">
    <source>
        <dbReference type="Pfam" id="PF01368"/>
    </source>
</evidence>
<evidence type="ECO:0000256" key="1">
    <source>
        <dbReference type="ARBA" id="ARBA00005915"/>
    </source>
</evidence>
<dbReference type="InterPro" id="IPR003156">
    <property type="entry name" value="DHHA1_dom"/>
</dbReference>
<dbReference type="NCBIfam" id="TIGR00644">
    <property type="entry name" value="recJ"/>
    <property type="match status" value="1"/>
</dbReference>
<dbReference type="Pfam" id="PF17768">
    <property type="entry name" value="RecJ_OB"/>
    <property type="match status" value="1"/>
</dbReference>
<keyword evidence="3" id="KW-0540">Nuclease</keyword>
<evidence type="ECO:0000313" key="9">
    <source>
        <dbReference type="EMBL" id="MBK3333222.1"/>
    </source>
</evidence>
<dbReference type="InterPro" id="IPR004610">
    <property type="entry name" value="RecJ"/>
</dbReference>
<comment type="caution">
    <text evidence="9">The sequence shown here is derived from an EMBL/GenBank/DDBJ whole genome shotgun (WGS) entry which is preliminary data.</text>
</comment>
<feature type="domain" description="DDH" evidence="6">
    <location>
        <begin position="83"/>
        <end position="234"/>
    </location>
</feature>
<feature type="domain" description="DHHA1" evidence="7">
    <location>
        <begin position="351"/>
        <end position="442"/>
    </location>
</feature>
<feature type="domain" description="RecJ OB" evidence="8">
    <location>
        <begin position="455"/>
        <end position="562"/>
    </location>
</feature>
<dbReference type="Gene3D" id="3.90.1640.30">
    <property type="match status" value="1"/>
</dbReference>
<organism evidence="9 10">
    <name type="scientific">Persephonella atlantica</name>
    <dbReference type="NCBI Taxonomy" id="2699429"/>
    <lineage>
        <taxon>Bacteria</taxon>
        <taxon>Pseudomonadati</taxon>
        <taxon>Aquificota</taxon>
        <taxon>Aquificia</taxon>
        <taxon>Aquificales</taxon>
        <taxon>Hydrogenothermaceae</taxon>
        <taxon>Persephonella</taxon>
    </lineage>
</organism>
<evidence type="ECO:0000256" key="5">
    <source>
        <dbReference type="ARBA" id="ARBA00022839"/>
    </source>
</evidence>
<accession>A0ABS1GKF6</accession>
<dbReference type="SUPFAM" id="SSF64182">
    <property type="entry name" value="DHH phosphoesterases"/>
    <property type="match status" value="1"/>
</dbReference>
<protein>
    <recommendedName>
        <fullName evidence="2">Single-stranded-DNA-specific exonuclease RecJ</fullName>
    </recommendedName>
</protein>
<sequence>MITGLTGRRWIVLEEKNRVPEFLIKKYGFVLAQLIYNRKELFNGDFDEESIYPSLHRLLDPQLFTNLESISYRIAQLIKEGKRIAIYGDYDADGITSTALLVNFLRDIGVKVKYYIPSRFFEGYGLNRNAIKKISEVADALIVVDSGTNAHSELLFARQLGLEVFVLDHHEPVSPEWRADGIHILNPKLYADINPLFKHLASVGISFYLLIMLRRALNLDMKLKPYLDIVAIGTVADVVPLSLINRIFVKKGIEEINRRKRPGIKALLEQISASSVSSFELGFNIAPRLNAAGRLDDAKKAVKLLITQDEKIGKVISSELEFLNKKRQKLTEHAFKESEKKLKKEKDFSGIVVADERWHPGIVGIVAGRLVEKYKVPSVVLSVKNGKAVGSARSIPSVNIYEIMEKHSYLFEKFGGHSLAAGLTIKTDNIPKLKELLSHTLKSMPEEETVSYIEIDMEVPLSYWTPEKVNQLKILEPFGEGNPYPKFIAKNLRISDFMTVGPTNQHLKFWLQDENKNAFPALWWNYGDKLKKLSVGMQIDIVYTPKISNWNGKIAVDFIISDVSISDMR</sequence>
<keyword evidence="10" id="KW-1185">Reference proteome</keyword>
<evidence type="ECO:0000313" key="10">
    <source>
        <dbReference type="Proteomes" id="UP000772812"/>
    </source>
</evidence>
<evidence type="ECO:0000256" key="2">
    <source>
        <dbReference type="ARBA" id="ARBA00019841"/>
    </source>
</evidence>
<evidence type="ECO:0000256" key="3">
    <source>
        <dbReference type="ARBA" id="ARBA00022722"/>
    </source>
</evidence>
<dbReference type="InterPro" id="IPR038763">
    <property type="entry name" value="DHH_sf"/>
</dbReference>
<dbReference type="Gene3D" id="3.10.310.30">
    <property type="match status" value="1"/>
</dbReference>
<name>A0ABS1GKF6_9AQUI</name>
<dbReference type="GO" id="GO:0004527">
    <property type="term" value="F:exonuclease activity"/>
    <property type="evidence" value="ECO:0007669"/>
    <property type="project" value="UniProtKB-KW"/>
</dbReference>
<evidence type="ECO:0000259" key="7">
    <source>
        <dbReference type="Pfam" id="PF02272"/>
    </source>
</evidence>
<dbReference type="PANTHER" id="PTHR30255">
    <property type="entry name" value="SINGLE-STRANDED-DNA-SPECIFIC EXONUCLEASE RECJ"/>
    <property type="match status" value="1"/>
</dbReference>
<dbReference type="EMBL" id="JAACYA010000002">
    <property type="protein sequence ID" value="MBK3333222.1"/>
    <property type="molecule type" value="Genomic_DNA"/>
</dbReference>
<dbReference type="InterPro" id="IPR001667">
    <property type="entry name" value="DDH_dom"/>
</dbReference>
<gene>
    <name evidence="9" type="primary">recJ</name>
    <name evidence="9" type="ORF">GWK41_09085</name>
</gene>
<reference evidence="9 10" key="1">
    <citation type="journal article" date="2021" name="Syst. Appl. Microbiol.">
        <title>Persephonella atlantica sp. nov.: How to adapt to physico-chemical gradients in high temperature hydrothermal habitats.</title>
        <authorList>
            <person name="Francois D.X."/>
            <person name="Godfroy A."/>
            <person name="Mathien C."/>
            <person name="Aube J."/>
            <person name="Cathalot C."/>
            <person name="Lesongeur F."/>
            <person name="L'Haridon S."/>
            <person name="Philippon X."/>
            <person name="Roussel E.G."/>
        </authorList>
    </citation>
    <scope>NUCLEOTIDE SEQUENCE [LARGE SCALE GENOMIC DNA]</scope>
    <source>
        <strain evidence="9 10">MO1340</strain>
    </source>
</reference>
<keyword evidence="5 9" id="KW-0269">Exonuclease</keyword>
<evidence type="ECO:0000256" key="4">
    <source>
        <dbReference type="ARBA" id="ARBA00022801"/>
    </source>
</evidence>
<evidence type="ECO:0000259" key="8">
    <source>
        <dbReference type="Pfam" id="PF17768"/>
    </source>
</evidence>
<dbReference type="InterPro" id="IPR051673">
    <property type="entry name" value="SSDNA_exonuclease_RecJ"/>
</dbReference>
<dbReference type="RefSeq" id="WP_200674709.1">
    <property type="nucleotide sequence ID" value="NZ_JAACYA010000002.1"/>
</dbReference>
<comment type="similarity">
    <text evidence="1">Belongs to the RecJ family.</text>
</comment>
<keyword evidence="4" id="KW-0378">Hydrolase</keyword>